<evidence type="ECO:0000313" key="3">
    <source>
        <dbReference type="EMBL" id="GJU04461.1"/>
    </source>
</evidence>
<name>A0ABQ5IX72_9ASTR</name>
<gene>
    <name evidence="3" type="ORF">Tco_1120891</name>
</gene>
<reference evidence="3" key="2">
    <citation type="submission" date="2022-01" db="EMBL/GenBank/DDBJ databases">
        <authorList>
            <person name="Yamashiro T."/>
            <person name="Shiraishi A."/>
            <person name="Satake H."/>
            <person name="Nakayama K."/>
        </authorList>
    </citation>
    <scope>NUCLEOTIDE SEQUENCE</scope>
</reference>
<comment type="caution">
    <text evidence="3">The sequence shown here is derived from an EMBL/GenBank/DDBJ whole genome shotgun (WGS) entry which is preliminary data.</text>
</comment>
<evidence type="ECO:0000256" key="1">
    <source>
        <dbReference type="SAM" id="Coils"/>
    </source>
</evidence>
<protein>
    <recommendedName>
        <fullName evidence="5">Transposase (Putative), gypsy type</fullName>
    </recommendedName>
</protein>
<keyword evidence="4" id="KW-1185">Reference proteome</keyword>
<accession>A0ABQ5IX72</accession>
<organism evidence="3 4">
    <name type="scientific">Tanacetum coccineum</name>
    <dbReference type="NCBI Taxonomy" id="301880"/>
    <lineage>
        <taxon>Eukaryota</taxon>
        <taxon>Viridiplantae</taxon>
        <taxon>Streptophyta</taxon>
        <taxon>Embryophyta</taxon>
        <taxon>Tracheophyta</taxon>
        <taxon>Spermatophyta</taxon>
        <taxon>Magnoliopsida</taxon>
        <taxon>eudicotyledons</taxon>
        <taxon>Gunneridae</taxon>
        <taxon>Pentapetalae</taxon>
        <taxon>asterids</taxon>
        <taxon>campanulids</taxon>
        <taxon>Asterales</taxon>
        <taxon>Asteraceae</taxon>
        <taxon>Asteroideae</taxon>
        <taxon>Anthemideae</taxon>
        <taxon>Anthemidinae</taxon>
        <taxon>Tanacetum</taxon>
    </lineage>
</organism>
<keyword evidence="1" id="KW-0175">Coiled coil</keyword>
<evidence type="ECO:0000313" key="4">
    <source>
        <dbReference type="Proteomes" id="UP001151760"/>
    </source>
</evidence>
<proteinExistence type="predicted"/>
<evidence type="ECO:0000256" key="2">
    <source>
        <dbReference type="SAM" id="MobiDB-lite"/>
    </source>
</evidence>
<dbReference type="EMBL" id="BQNB010021251">
    <property type="protein sequence ID" value="GJU04461.1"/>
    <property type="molecule type" value="Genomic_DNA"/>
</dbReference>
<dbReference type="Proteomes" id="UP001151760">
    <property type="component" value="Unassembled WGS sequence"/>
</dbReference>
<feature type="region of interest" description="Disordered" evidence="2">
    <location>
        <begin position="311"/>
        <end position="338"/>
    </location>
</feature>
<sequence length="736" mass="81846">MCRILEHPPSLGTFCRFYTNFISNNWLSFSKCWPTPSWVSKPLDSLKGWNDHFFWIDASICLIFVSWYNDVSVKKDPLPSDDIVDLPLLDKLDNNRTLIRKYPETFLCIVGLSRSFVDTDVRPTLIGHDKSDIGLLVFFKFADPFKVKTREGILALGKVPLVMETTNMVVNPSAQSLRLVTHTIADEIKEHSGKNKRKVGFSTVPPPVKKARTGGVVITEPANVGSGSAASFAEEFVSSSVTLTLDREDHEDSSLTHDGNVQTCRASERYVVLTSSLEHEDADTVVSSNTTSPKPHVQIEVENVIAKPVDRAGGTSIPRNEAVTSSIPGNETRGYSSVPNNVSSSNFYESQTIDSSKAQDIYVPKWDVTNDAQMDDPVMRRNLIDHHICMVFELCLRYEHEITVREKFEQKITHNFAVVFELEAAAVAKAEEVAGLTVQTAKLSGKVSGLELVRDELKSQVSKLEVDCEGLRAEVTGESKMREEFASMQDVEARRFEERSTELDARIMELNHDMDIELYLHMLTVVDGRRWVIGRWFRLAMMKCAQSTECRVALGKAEIFAGRSLAEVEAYDSWVGAAYVATVNEFENVSFTLLEQLEAVKDSPLELLMSALTLEGDHGDEDLTLEFHKLQTVSEQVTVHVYFERGGLKDPDSISHEILLSDALAASHDRAARRRMGATSSSAAGGTSTAMPAQDTTFVVTYYQVSIVAITDDTVCSAKLHDDMFDATVLDKPVDS</sequence>
<evidence type="ECO:0008006" key="5">
    <source>
        <dbReference type="Google" id="ProtNLM"/>
    </source>
</evidence>
<feature type="coiled-coil region" evidence="1">
    <location>
        <begin position="447"/>
        <end position="513"/>
    </location>
</feature>
<feature type="compositionally biased region" description="Polar residues" evidence="2">
    <location>
        <begin position="322"/>
        <end position="335"/>
    </location>
</feature>
<reference evidence="3" key="1">
    <citation type="journal article" date="2022" name="Int. J. Mol. Sci.">
        <title>Draft Genome of Tanacetum Coccineum: Genomic Comparison of Closely Related Tanacetum-Family Plants.</title>
        <authorList>
            <person name="Yamashiro T."/>
            <person name="Shiraishi A."/>
            <person name="Nakayama K."/>
            <person name="Satake H."/>
        </authorList>
    </citation>
    <scope>NUCLEOTIDE SEQUENCE</scope>
</reference>